<dbReference type="Gene3D" id="2.30.310.10">
    <property type="entry name" value="ibrinogen binding protein from staphylococcus aureus domain"/>
    <property type="match status" value="1"/>
</dbReference>
<comment type="caution">
    <text evidence="3">The sequence shown here is derived from an EMBL/GenBank/DDBJ whole genome shotgun (WGS) entry which is preliminary data.</text>
</comment>
<sequence>MDYLYLEKVTSEIEQFLKKARISEVYLSGKKLSIGFGRFYLNCYFGVPNAFFLSSNPITQERFPHLNPLKSSYLKEISMPYKDRVVELSLVKILSPTQFEKYYLVLEITGKNANLFLLDSERKIKFMLRPTLSSVRELSLKEEYQPPPLDKRPFEELSFGQVIPEGIEKSLYKYALFLSPLNSREIAAIYREVGDLKRAYQLFMERHRNSTSAYLYYKNGKPAYLTTFPYLSLSGLECKEFSGELPYSRAWEEFYREKALKGEVESLKARLIERLEKRKRALLKELSSLKGEEELLREAEEKRKFGELLKVNLHKVRSGMEEVEVYDFERGEKVTVPLEPSLSPHRNLEFYFKAYRKLKRKAEVSSERRKEIERELSFLENLTSVISSLEDLEKLRELSGEFSRKDNVKNSLSFKTFTLPTGKKIIVGRSARENELISLKLSNPWDLWFHAKDVPGSHVVLKLKRGEEPTKEDILLAASAAAYFSKGRNSGKVPVDYTLVKRLKKPPKSPVGFVTYSGEKTVWVKPEAFEEVLKPPKEGAEEVPIGKKR</sequence>
<organism evidence="3 4">
    <name type="scientific">Thermovibrio guaymasensis</name>
    <dbReference type="NCBI Taxonomy" id="240167"/>
    <lineage>
        <taxon>Bacteria</taxon>
        <taxon>Pseudomonadati</taxon>
        <taxon>Aquificota</taxon>
        <taxon>Aquificia</taxon>
        <taxon>Desulfurobacteriales</taxon>
        <taxon>Desulfurobacteriaceae</taxon>
        <taxon>Thermovibrio</taxon>
    </lineage>
</organism>
<dbReference type="RefSeq" id="WP_121169792.1">
    <property type="nucleotide sequence ID" value="NZ_RBIE01000001.1"/>
</dbReference>
<dbReference type="InterPro" id="IPR051608">
    <property type="entry name" value="RQC_Subunit_NEMF"/>
</dbReference>
<dbReference type="GO" id="GO:0000049">
    <property type="term" value="F:tRNA binding"/>
    <property type="evidence" value="ECO:0007669"/>
    <property type="project" value="TreeGrafter"/>
</dbReference>
<keyword evidence="1" id="KW-0175">Coiled coil</keyword>
<dbReference type="OrthoDB" id="9766163at2"/>
<feature type="domain" description="NFACT protein RNA binding" evidence="2">
    <location>
        <begin position="417"/>
        <end position="500"/>
    </location>
</feature>
<dbReference type="Proteomes" id="UP000280881">
    <property type="component" value="Unassembled WGS sequence"/>
</dbReference>
<protein>
    <submittedName>
        <fullName evidence="3">Putative ribosome quality control (RQC) complex YloA/Tae2 family protein</fullName>
    </submittedName>
</protein>
<keyword evidence="4" id="KW-1185">Reference proteome</keyword>
<evidence type="ECO:0000256" key="1">
    <source>
        <dbReference type="SAM" id="Coils"/>
    </source>
</evidence>
<dbReference type="InterPro" id="IPR059101">
    <property type="entry name" value="NFACT-R_2"/>
</dbReference>
<name>A0A420W8E0_9BACT</name>
<feature type="coiled-coil region" evidence="1">
    <location>
        <begin position="272"/>
        <end position="302"/>
    </location>
</feature>
<feature type="coiled-coil region" evidence="1">
    <location>
        <begin position="355"/>
        <end position="382"/>
    </location>
</feature>
<dbReference type="AlphaFoldDB" id="A0A420W8E0"/>
<proteinExistence type="predicted"/>
<accession>A0A420W8E0</accession>
<evidence type="ECO:0000259" key="2">
    <source>
        <dbReference type="Pfam" id="PF18297"/>
    </source>
</evidence>
<dbReference type="GO" id="GO:0043023">
    <property type="term" value="F:ribosomal large subunit binding"/>
    <property type="evidence" value="ECO:0007669"/>
    <property type="project" value="TreeGrafter"/>
</dbReference>
<evidence type="ECO:0000313" key="3">
    <source>
        <dbReference type="EMBL" id="RKQ63548.1"/>
    </source>
</evidence>
<evidence type="ECO:0000313" key="4">
    <source>
        <dbReference type="Proteomes" id="UP000280881"/>
    </source>
</evidence>
<dbReference type="Pfam" id="PF05833">
    <property type="entry name" value="NFACT_N"/>
    <property type="match status" value="1"/>
</dbReference>
<dbReference type="Pfam" id="PF18297">
    <property type="entry name" value="NFACT-R_2"/>
    <property type="match status" value="1"/>
</dbReference>
<dbReference type="PANTHER" id="PTHR15239">
    <property type="entry name" value="NUCLEAR EXPORT MEDIATOR FACTOR NEMF"/>
    <property type="match status" value="1"/>
</dbReference>
<dbReference type="EMBL" id="RBIE01000001">
    <property type="protein sequence ID" value="RKQ63548.1"/>
    <property type="molecule type" value="Genomic_DNA"/>
</dbReference>
<dbReference type="GO" id="GO:0072344">
    <property type="term" value="P:rescue of stalled ribosome"/>
    <property type="evidence" value="ECO:0007669"/>
    <property type="project" value="TreeGrafter"/>
</dbReference>
<gene>
    <name evidence="3" type="ORF">C7457_0422</name>
</gene>
<reference evidence="3 4" key="1">
    <citation type="submission" date="2018-10" db="EMBL/GenBank/DDBJ databases">
        <title>Genomic Encyclopedia of Type Strains, Phase IV (KMG-IV): sequencing the most valuable type-strain genomes for metagenomic binning, comparative biology and taxonomic classification.</title>
        <authorList>
            <person name="Goeker M."/>
        </authorList>
    </citation>
    <scope>NUCLEOTIDE SEQUENCE [LARGE SCALE GENOMIC DNA]</scope>
    <source>
        <strain evidence="3 4">DSM 15521</strain>
    </source>
</reference>
<dbReference type="GO" id="GO:1990112">
    <property type="term" value="C:RQC complex"/>
    <property type="evidence" value="ECO:0007669"/>
    <property type="project" value="TreeGrafter"/>
</dbReference>
<dbReference type="PANTHER" id="PTHR15239:SF6">
    <property type="entry name" value="RIBOSOME QUALITY CONTROL COMPLEX SUBUNIT NEMF"/>
    <property type="match status" value="1"/>
</dbReference>